<dbReference type="Gramene" id="Ma03_t26210.1">
    <property type="protein sequence ID" value="Ma03_p26210.1"/>
    <property type="gene ID" value="Ma03_g26210"/>
</dbReference>
<dbReference type="InParanoid" id="A0A804IGG2"/>
<keyword evidence="1" id="KW-0611">Plant defense</keyword>
<accession>A0A804IGG2</accession>
<evidence type="ECO:0000313" key="5">
    <source>
        <dbReference type="EnsemblPlants" id="Ma03_p26210.1"/>
    </source>
</evidence>
<dbReference type="SUPFAM" id="SSF52047">
    <property type="entry name" value="RNI-like"/>
    <property type="match status" value="1"/>
</dbReference>
<dbReference type="Gene3D" id="1.10.10.10">
    <property type="entry name" value="Winged helix-like DNA-binding domain superfamily/Winged helix DNA-binding domain"/>
    <property type="match status" value="1"/>
</dbReference>
<dbReference type="Gene3D" id="3.80.10.10">
    <property type="entry name" value="Ribonuclease Inhibitor"/>
    <property type="match status" value="2"/>
</dbReference>
<organism evidence="5 6">
    <name type="scientific">Musa acuminata subsp. malaccensis</name>
    <name type="common">Wild banana</name>
    <name type="synonym">Musa malaccensis</name>
    <dbReference type="NCBI Taxonomy" id="214687"/>
    <lineage>
        <taxon>Eukaryota</taxon>
        <taxon>Viridiplantae</taxon>
        <taxon>Streptophyta</taxon>
        <taxon>Embryophyta</taxon>
        <taxon>Tracheophyta</taxon>
        <taxon>Spermatophyta</taxon>
        <taxon>Magnoliopsida</taxon>
        <taxon>Liliopsida</taxon>
        <taxon>Zingiberales</taxon>
        <taxon>Musaceae</taxon>
        <taxon>Musa</taxon>
    </lineage>
</organism>
<dbReference type="EMBL" id="HG996468">
    <property type="protein sequence ID" value="CAG1851328.1"/>
    <property type="molecule type" value="Genomic_DNA"/>
</dbReference>
<dbReference type="Pfam" id="PF25019">
    <property type="entry name" value="LRR_R13L1-DRL21"/>
    <property type="match status" value="1"/>
</dbReference>
<protein>
    <submittedName>
        <fullName evidence="4">(wild Malaysian banana) hypothetical protein</fullName>
    </submittedName>
</protein>
<dbReference type="SUPFAM" id="SSF52058">
    <property type="entry name" value="L domain-like"/>
    <property type="match status" value="1"/>
</dbReference>
<evidence type="ECO:0000259" key="3">
    <source>
        <dbReference type="Pfam" id="PF25019"/>
    </source>
</evidence>
<reference evidence="4" key="1">
    <citation type="submission" date="2021-03" db="EMBL/GenBank/DDBJ databases">
        <authorList>
            <consortium name="Genoscope - CEA"/>
            <person name="William W."/>
        </authorList>
    </citation>
    <scope>NUCLEOTIDE SEQUENCE</scope>
    <source>
        <strain evidence="4">Doubled-haploid Pahang</strain>
    </source>
</reference>
<feature type="domain" description="R13L1/DRL21-like LRR repeat region" evidence="3">
    <location>
        <begin position="271"/>
        <end position="392"/>
    </location>
</feature>
<dbReference type="PANTHER" id="PTHR47186:SF3">
    <property type="entry name" value="OS09G0267800 PROTEIN"/>
    <property type="match status" value="1"/>
</dbReference>
<feature type="domain" description="Disease resistance protein winged helix" evidence="2">
    <location>
        <begin position="20"/>
        <end position="81"/>
    </location>
</feature>
<reference evidence="5" key="2">
    <citation type="submission" date="2021-05" db="UniProtKB">
        <authorList>
            <consortium name="EnsemblPlants"/>
        </authorList>
    </citation>
    <scope>IDENTIFICATION</scope>
    <source>
        <strain evidence="5">subsp. malaccensis</strain>
    </source>
</reference>
<evidence type="ECO:0000259" key="2">
    <source>
        <dbReference type="Pfam" id="PF23559"/>
    </source>
</evidence>
<name>A0A804IGG2_MUSAM</name>
<evidence type="ECO:0000256" key="1">
    <source>
        <dbReference type="ARBA" id="ARBA00022821"/>
    </source>
</evidence>
<dbReference type="PANTHER" id="PTHR47186">
    <property type="entry name" value="LEUCINE-RICH REPEAT-CONTAINING PROTEIN 57"/>
    <property type="match status" value="1"/>
</dbReference>
<dbReference type="OMA" id="ICRIFRG"/>
<dbReference type="Proteomes" id="UP000012960">
    <property type="component" value="Unplaced"/>
</dbReference>
<dbReference type="EnsemblPlants" id="Ma03_t26210.1">
    <property type="protein sequence ID" value="Ma03_p26210.1"/>
    <property type="gene ID" value="Ma03_g26210"/>
</dbReference>
<evidence type="ECO:0000313" key="4">
    <source>
        <dbReference type="EMBL" id="CAG1851328.1"/>
    </source>
</evidence>
<dbReference type="Pfam" id="PF23559">
    <property type="entry name" value="WHD_DRP"/>
    <property type="match status" value="1"/>
</dbReference>
<keyword evidence="6" id="KW-1185">Reference proteome</keyword>
<dbReference type="InterPro" id="IPR032675">
    <property type="entry name" value="LRR_dom_sf"/>
</dbReference>
<dbReference type="InterPro" id="IPR036388">
    <property type="entry name" value="WH-like_DNA-bd_sf"/>
</dbReference>
<proteinExistence type="predicted"/>
<dbReference type="GO" id="GO:0006952">
    <property type="term" value="P:defense response"/>
    <property type="evidence" value="ECO:0007669"/>
    <property type="project" value="UniProtKB-KW"/>
</dbReference>
<gene>
    <name evidence="4" type="ORF">GSMUA_192380.1</name>
</gene>
<dbReference type="AlphaFoldDB" id="A0A804IGG2"/>
<evidence type="ECO:0000313" key="6">
    <source>
        <dbReference type="Proteomes" id="UP000012960"/>
    </source>
</evidence>
<dbReference type="InterPro" id="IPR058922">
    <property type="entry name" value="WHD_DRP"/>
</dbReference>
<sequence>MEIRKTLPSHMKQCFSYCSIFQKGYEFDKDKLVKIWMGRGFLQHQGTKQMEDTGAEFDELLGRWLCDALFKNRRIDKNTYKIFSSAHTLSIDECFDVLWDKGLRHGITIESHNAQFRLKLNYDKKNHFDSKKLMYIVWIQKLVGFNSSVIQIPPDLVLHLKYLRVLDFSDSFLEELPETIGDLVHLRYLDLTATAIARLPESISKLYSLQTWRLRECFSLKGLPKGITNLINLRHLEEDSRLISSVAGIGKLTCLQELPIFKIHQQIGHRISELKDMTEIRGSLCVLNLENVADAEEARQARLSYKQHLQKLKLEWNAHSAGSFRDEDILECLQPHESLKELHIEGYNGSRFPSWVGDPVFSSLTKMYLHYCNCSLLPPPGRLRFLTHLEMQGPDGIKHLGPEFCGHGRDGGFPSLEVLQLEDMTEWLEWSGVTETHFPCLRELSIVRCPKLRRLPAITSLSSVHISNCSDLQSLPADLTRLRRLEIYHCENMVVPSEGSGLQSLASLKHLDVENCPKLMSVVEAEAVHLPKSLQVLRINSCTDPSSWVFKEIRFLTSLQYLQISECMNLKVLPEGLRALPSLHSFLVLSCPMLHERCKEERGLDWHKINHIPTAVIDGQHL</sequence>
<dbReference type="InterPro" id="IPR056789">
    <property type="entry name" value="LRR_R13L1-DRL21"/>
</dbReference>